<dbReference type="AlphaFoldDB" id="A0A3S5F8N5"/>
<accession>A0A3S5F8N5</accession>
<protein>
    <submittedName>
        <fullName evidence="1">Uncharacterized protein</fullName>
    </submittedName>
</protein>
<evidence type="ECO:0000313" key="1">
    <source>
        <dbReference type="EMBL" id="VEJ44403.1"/>
    </source>
</evidence>
<dbReference type="Proteomes" id="UP000274201">
    <property type="component" value="Chromosome"/>
</dbReference>
<dbReference type="EMBL" id="LR134529">
    <property type="protein sequence ID" value="VEJ44403.1"/>
    <property type="molecule type" value="Genomic_DNA"/>
</dbReference>
<name>A0A3S5F8N5_BARVI</name>
<gene>
    <name evidence="1" type="ORF">NCTC12905_00039</name>
</gene>
<evidence type="ECO:0000313" key="2">
    <source>
        <dbReference type="Proteomes" id="UP000274201"/>
    </source>
</evidence>
<reference evidence="1 2" key="1">
    <citation type="submission" date="2018-12" db="EMBL/GenBank/DDBJ databases">
        <authorList>
            <consortium name="Pathogen Informatics"/>
        </authorList>
    </citation>
    <scope>NUCLEOTIDE SEQUENCE [LARGE SCALE GENOMIC DNA]</scope>
    <source>
        <strain evidence="1 2">NCTC12905</strain>
    </source>
</reference>
<proteinExistence type="predicted"/>
<organism evidence="1 2">
    <name type="scientific">Bartonella vinsonii</name>
    <name type="common">Rochalimaea vinsonii</name>
    <dbReference type="NCBI Taxonomy" id="33047"/>
    <lineage>
        <taxon>Bacteria</taxon>
        <taxon>Pseudomonadati</taxon>
        <taxon>Pseudomonadota</taxon>
        <taxon>Alphaproteobacteria</taxon>
        <taxon>Hyphomicrobiales</taxon>
        <taxon>Bartonellaceae</taxon>
        <taxon>Bartonella</taxon>
    </lineage>
</organism>
<sequence length="140" mass="16007">MRIENPPSPSREPQKLSAPLLQPLLFKHYVLQGSYPSGSMQEAQLQEPLFNQHQQRCKISQFAKSSVSSRACVLLKHTPSLFIVFFFMDCLQAPQIASPLKKNISCALLPKIFLDDTTDFIKGFRIPQRQYRPLKGHHDV</sequence>